<evidence type="ECO:0000259" key="2">
    <source>
        <dbReference type="PROSITE" id="PS50842"/>
    </source>
</evidence>
<feature type="chain" id="PRO_5015125561" evidence="1">
    <location>
        <begin position="21"/>
        <end position="127"/>
    </location>
</feature>
<dbReference type="GO" id="GO:0048046">
    <property type="term" value="C:apoplast"/>
    <property type="evidence" value="ECO:0007669"/>
    <property type="project" value="InterPro"/>
</dbReference>
<gene>
    <name evidence="3" type="ORF">PanWU01x14_284050</name>
</gene>
<name>A0A2P5B062_PARAD</name>
<reference evidence="4" key="1">
    <citation type="submission" date="2016-06" db="EMBL/GenBank/DDBJ databases">
        <title>Parallel loss of symbiosis genes in relatives of nitrogen-fixing non-legume Parasponia.</title>
        <authorList>
            <person name="Van Velzen R."/>
            <person name="Holmer R."/>
            <person name="Bu F."/>
            <person name="Rutten L."/>
            <person name="Van Zeijl A."/>
            <person name="Liu W."/>
            <person name="Santuari L."/>
            <person name="Cao Q."/>
            <person name="Sharma T."/>
            <person name="Shen D."/>
            <person name="Roswanjaya Y."/>
            <person name="Wardhani T."/>
            <person name="Kalhor M.S."/>
            <person name="Jansen J."/>
            <person name="Van den Hoogen J."/>
            <person name="Gungor B."/>
            <person name="Hartog M."/>
            <person name="Hontelez J."/>
            <person name="Verver J."/>
            <person name="Yang W.-C."/>
            <person name="Schijlen E."/>
            <person name="Repin R."/>
            <person name="Schilthuizen M."/>
            <person name="Schranz E."/>
            <person name="Heidstra R."/>
            <person name="Miyata K."/>
            <person name="Fedorova E."/>
            <person name="Kohlen W."/>
            <person name="Bisseling T."/>
            <person name="Smit S."/>
            <person name="Geurts R."/>
        </authorList>
    </citation>
    <scope>NUCLEOTIDE SEQUENCE [LARGE SCALE GENOMIC DNA]</scope>
    <source>
        <strain evidence="4">cv. WU1-14</strain>
    </source>
</reference>
<sequence length="127" mass="13581">MKLSIIIVVFTMCFAGIAYASEGTATFYNRPYTPSACFGYEDHGPLVAGVSNELWNNGEACGRTIGVMCTGATNLAPQSCIEGTDIAVVVEITDHCPKCSSTINLSEDAFSVIANPDAGRIWIEYDE</sequence>
<dbReference type="STRING" id="3476.A0A2P5B062"/>
<dbReference type="InterPro" id="IPR044206">
    <property type="entry name" value="EGC1/2"/>
</dbReference>
<feature type="non-terminal residue" evidence="3">
    <location>
        <position position="127"/>
    </location>
</feature>
<proteinExistence type="predicted"/>
<dbReference type="SUPFAM" id="SSF50685">
    <property type="entry name" value="Barwin-like endoglucanases"/>
    <property type="match status" value="1"/>
</dbReference>
<dbReference type="EMBL" id="JXTB01000398">
    <property type="protein sequence ID" value="PON42165.1"/>
    <property type="molecule type" value="Genomic_DNA"/>
</dbReference>
<dbReference type="PANTHER" id="PTHR47295:SF2">
    <property type="entry name" value="EG45-LIKE DOMAIN CONTAINING PROTEIN 1-RELATED"/>
    <property type="match status" value="1"/>
</dbReference>
<dbReference type="OrthoDB" id="623670at2759"/>
<feature type="signal peptide" evidence="1">
    <location>
        <begin position="1"/>
        <end position="20"/>
    </location>
</feature>
<evidence type="ECO:0000313" key="4">
    <source>
        <dbReference type="Proteomes" id="UP000237105"/>
    </source>
</evidence>
<dbReference type="Proteomes" id="UP000237105">
    <property type="component" value="Unassembled WGS sequence"/>
</dbReference>
<dbReference type="GO" id="GO:0009627">
    <property type="term" value="P:systemic acquired resistance"/>
    <property type="evidence" value="ECO:0007669"/>
    <property type="project" value="InterPro"/>
</dbReference>
<evidence type="ECO:0000256" key="1">
    <source>
        <dbReference type="SAM" id="SignalP"/>
    </source>
</evidence>
<dbReference type="Gene3D" id="2.40.40.10">
    <property type="entry name" value="RlpA-like domain"/>
    <property type="match status" value="1"/>
</dbReference>
<dbReference type="InterPro" id="IPR007112">
    <property type="entry name" value="Expansin/allergen_DPBB_dom"/>
</dbReference>
<dbReference type="SMART" id="SM00837">
    <property type="entry name" value="DPBB_1"/>
    <property type="match status" value="1"/>
</dbReference>
<dbReference type="InterPro" id="IPR036908">
    <property type="entry name" value="RlpA-like_sf"/>
</dbReference>
<accession>A0A2P5B062</accession>
<dbReference type="PROSITE" id="PS50842">
    <property type="entry name" value="EXPANSIN_EG45"/>
    <property type="match status" value="1"/>
</dbReference>
<keyword evidence="4" id="KW-1185">Reference proteome</keyword>
<organism evidence="3 4">
    <name type="scientific">Parasponia andersonii</name>
    <name type="common">Sponia andersonii</name>
    <dbReference type="NCBI Taxonomy" id="3476"/>
    <lineage>
        <taxon>Eukaryota</taxon>
        <taxon>Viridiplantae</taxon>
        <taxon>Streptophyta</taxon>
        <taxon>Embryophyta</taxon>
        <taxon>Tracheophyta</taxon>
        <taxon>Spermatophyta</taxon>
        <taxon>Magnoliopsida</taxon>
        <taxon>eudicotyledons</taxon>
        <taxon>Gunneridae</taxon>
        <taxon>Pentapetalae</taxon>
        <taxon>rosids</taxon>
        <taxon>fabids</taxon>
        <taxon>Rosales</taxon>
        <taxon>Cannabaceae</taxon>
        <taxon>Parasponia</taxon>
    </lineage>
</organism>
<dbReference type="Pfam" id="PF03330">
    <property type="entry name" value="DPBB_1"/>
    <property type="match status" value="1"/>
</dbReference>
<comment type="caution">
    <text evidence="3">The sequence shown here is derived from an EMBL/GenBank/DDBJ whole genome shotgun (WGS) entry which is preliminary data.</text>
</comment>
<dbReference type="InterPro" id="IPR009009">
    <property type="entry name" value="RlpA-like_DPBB"/>
</dbReference>
<dbReference type="PANTHER" id="PTHR47295">
    <property type="entry name" value="EG45-LIKE DOMAIN CONTAINING PROTEIN 1-RELATED"/>
    <property type="match status" value="1"/>
</dbReference>
<keyword evidence="1" id="KW-0732">Signal</keyword>
<protein>
    <submittedName>
        <fullName evidence="3">Expansin</fullName>
    </submittedName>
</protein>
<feature type="domain" description="Expansin-like EG45" evidence="2">
    <location>
        <begin position="23"/>
        <end position="127"/>
    </location>
</feature>
<dbReference type="AlphaFoldDB" id="A0A2P5B062"/>
<evidence type="ECO:0000313" key="3">
    <source>
        <dbReference type="EMBL" id="PON42165.1"/>
    </source>
</evidence>
<dbReference type="CDD" id="cd22269">
    <property type="entry name" value="DPBB_EG45-like"/>
    <property type="match status" value="1"/>
</dbReference>